<accession>A0AAV4WFW4</accession>
<reference evidence="1 2" key="1">
    <citation type="submission" date="2021-06" db="EMBL/GenBank/DDBJ databases">
        <title>Caerostris darwini draft genome.</title>
        <authorList>
            <person name="Kono N."/>
            <person name="Arakawa K."/>
        </authorList>
    </citation>
    <scope>NUCLEOTIDE SEQUENCE [LARGE SCALE GENOMIC DNA]</scope>
</reference>
<keyword evidence="2" id="KW-1185">Reference proteome</keyword>
<gene>
    <name evidence="1" type="ORF">CDAR_512071</name>
</gene>
<evidence type="ECO:0000313" key="2">
    <source>
        <dbReference type="Proteomes" id="UP001054837"/>
    </source>
</evidence>
<protein>
    <submittedName>
        <fullName evidence="1">Uncharacterized protein</fullName>
    </submittedName>
</protein>
<proteinExistence type="predicted"/>
<dbReference type="EMBL" id="BPLQ01014668">
    <property type="protein sequence ID" value="GIY81756.1"/>
    <property type="molecule type" value="Genomic_DNA"/>
</dbReference>
<comment type="caution">
    <text evidence="1">The sequence shown here is derived from an EMBL/GenBank/DDBJ whole genome shotgun (WGS) entry which is preliminary data.</text>
</comment>
<dbReference type="Proteomes" id="UP001054837">
    <property type="component" value="Unassembled WGS sequence"/>
</dbReference>
<organism evidence="1 2">
    <name type="scientific">Caerostris darwini</name>
    <dbReference type="NCBI Taxonomy" id="1538125"/>
    <lineage>
        <taxon>Eukaryota</taxon>
        <taxon>Metazoa</taxon>
        <taxon>Ecdysozoa</taxon>
        <taxon>Arthropoda</taxon>
        <taxon>Chelicerata</taxon>
        <taxon>Arachnida</taxon>
        <taxon>Araneae</taxon>
        <taxon>Araneomorphae</taxon>
        <taxon>Entelegynae</taxon>
        <taxon>Araneoidea</taxon>
        <taxon>Araneidae</taxon>
        <taxon>Caerostris</taxon>
    </lineage>
</organism>
<evidence type="ECO:0000313" key="1">
    <source>
        <dbReference type="EMBL" id="GIY81756.1"/>
    </source>
</evidence>
<name>A0AAV4WFW4_9ARAC</name>
<sequence>MSRIRKMPEFRFLLEVFTPRAFFAKLIRAIPGLLERRCLFIFAKLEEDRQRPLAEEVGLHSCEDTTLGWVTQLRRADLHLRYLRCLTENDISAYRC</sequence>
<dbReference type="AlphaFoldDB" id="A0AAV4WFW4"/>